<dbReference type="GO" id="GO:0004029">
    <property type="term" value="F:aldehyde dehydrogenase (NAD+) activity"/>
    <property type="evidence" value="ECO:0007669"/>
    <property type="project" value="TreeGrafter"/>
</dbReference>
<dbReference type="PANTHER" id="PTHR48079:SF6">
    <property type="entry name" value="NAD(P)-BINDING DOMAIN-CONTAINING PROTEIN-RELATED"/>
    <property type="match status" value="1"/>
</dbReference>
<accession>A0A838KZI7</accession>
<evidence type="ECO:0000313" key="2">
    <source>
        <dbReference type="EMBL" id="MBA2932481.1"/>
    </source>
</evidence>
<organism evidence="2 3">
    <name type="scientific">Sphingomonas chungangi</name>
    <dbReference type="NCBI Taxonomy" id="2683589"/>
    <lineage>
        <taxon>Bacteria</taxon>
        <taxon>Pseudomonadati</taxon>
        <taxon>Pseudomonadota</taxon>
        <taxon>Alphaproteobacteria</taxon>
        <taxon>Sphingomonadales</taxon>
        <taxon>Sphingomonadaceae</taxon>
        <taxon>Sphingomonas</taxon>
    </lineage>
</organism>
<dbReference type="GO" id="GO:0005737">
    <property type="term" value="C:cytoplasm"/>
    <property type="evidence" value="ECO:0007669"/>
    <property type="project" value="TreeGrafter"/>
</dbReference>
<protein>
    <submittedName>
        <fullName evidence="2">SDR family oxidoreductase</fullName>
    </submittedName>
</protein>
<evidence type="ECO:0000259" key="1">
    <source>
        <dbReference type="Pfam" id="PF13460"/>
    </source>
</evidence>
<comment type="caution">
    <text evidence="2">The sequence shown here is derived from an EMBL/GenBank/DDBJ whole genome shotgun (WGS) entry which is preliminary data.</text>
</comment>
<dbReference type="SUPFAM" id="SSF51735">
    <property type="entry name" value="NAD(P)-binding Rossmann-fold domains"/>
    <property type="match status" value="1"/>
</dbReference>
<dbReference type="InterPro" id="IPR036291">
    <property type="entry name" value="NAD(P)-bd_dom_sf"/>
</dbReference>
<sequence>MRVFVTGATGWVGSAVVRELIAHGHKVVGLSRSEEKAAGLAADGAEVLLGMVGDLDLIRKGASEADAVIHTAFNHDFSRFAANAAEDRVAIETMGSVLKGSDRPIVVTSGLGLLAPGRIATEDMPAPPVSDRWPRASEAAAEALAADGVRGAAVRLPPSVHGEGDHGFIPILINLAREKGEAAYIGDGLNRWCGVHRDDAARCYRLVLETGVTAHAYHPIDDEEGVPFRRIAETIGKGLGVPVVSKTPEEAADYFTWFGMFAGMDMPASSALTRERIGWAPTGPGFIEDIGGDYYYR</sequence>
<feature type="domain" description="NAD(P)-binding" evidence="1">
    <location>
        <begin position="7"/>
        <end position="149"/>
    </location>
</feature>
<dbReference type="InterPro" id="IPR016040">
    <property type="entry name" value="NAD(P)-bd_dom"/>
</dbReference>
<dbReference type="EMBL" id="JACEIB010000001">
    <property type="protein sequence ID" value="MBA2932481.1"/>
    <property type="molecule type" value="Genomic_DNA"/>
</dbReference>
<name>A0A838KZI7_9SPHN</name>
<dbReference type="InterPro" id="IPR051783">
    <property type="entry name" value="NAD(P)-dependent_oxidoreduct"/>
</dbReference>
<dbReference type="Gene3D" id="3.40.50.720">
    <property type="entry name" value="NAD(P)-binding Rossmann-like Domain"/>
    <property type="match status" value="1"/>
</dbReference>
<dbReference type="PANTHER" id="PTHR48079">
    <property type="entry name" value="PROTEIN YEEZ"/>
    <property type="match status" value="1"/>
</dbReference>
<evidence type="ECO:0000313" key="3">
    <source>
        <dbReference type="Proteomes" id="UP000570166"/>
    </source>
</evidence>
<dbReference type="RefSeq" id="WP_160364606.1">
    <property type="nucleotide sequence ID" value="NZ_JACEIB010000001.1"/>
</dbReference>
<proteinExistence type="predicted"/>
<keyword evidence="3" id="KW-1185">Reference proteome</keyword>
<dbReference type="AlphaFoldDB" id="A0A838KZI7"/>
<reference evidence="2 3" key="1">
    <citation type="submission" date="2020-07" db="EMBL/GenBank/DDBJ databases">
        <authorList>
            <person name="Sun Q."/>
        </authorList>
    </citation>
    <scope>NUCLEOTIDE SEQUENCE [LARGE SCALE GENOMIC DNA]</scope>
    <source>
        <strain evidence="2 3">CGMCC 1.13654</strain>
    </source>
</reference>
<gene>
    <name evidence="2" type="ORF">HZF05_00100</name>
</gene>
<dbReference type="Pfam" id="PF13460">
    <property type="entry name" value="NAD_binding_10"/>
    <property type="match status" value="1"/>
</dbReference>
<dbReference type="Proteomes" id="UP000570166">
    <property type="component" value="Unassembled WGS sequence"/>
</dbReference>
<dbReference type="CDD" id="cd05262">
    <property type="entry name" value="SDR_a7"/>
    <property type="match status" value="1"/>
</dbReference>